<evidence type="ECO:0000256" key="1">
    <source>
        <dbReference type="SAM" id="MobiDB-lite"/>
    </source>
</evidence>
<proteinExistence type="predicted"/>
<accession>A0AAQ3QI18</accession>
<evidence type="ECO:0000313" key="2">
    <source>
        <dbReference type="EMBL" id="WOL13446.1"/>
    </source>
</evidence>
<sequence length="120" mass="13120">MFTEMSKHDDNIGHETSGPSSAQETPTPTSTPTPASLSSPSPAESAKVVEKQISLLDQSHNQSENPKKRKLTLTVWNDFIKKIVNGDEIAVCTHCELARLLDDFGAPDEDVDDDLEIVDD</sequence>
<evidence type="ECO:0000313" key="3">
    <source>
        <dbReference type="Proteomes" id="UP001327560"/>
    </source>
</evidence>
<feature type="compositionally biased region" description="Low complexity" evidence="1">
    <location>
        <begin position="19"/>
        <end position="46"/>
    </location>
</feature>
<dbReference type="EMBL" id="CP136896">
    <property type="protein sequence ID" value="WOL13446.1"/>
    <property type="molecule type" value="Genomic_DNA"/>
</dbReference>
<reference evidence="2 3" key="1">
    <citation type="submission" date="2023-10" db="EMBL/GenBank/DDBJ databases">
        <title>Chromosome-scale genome assembly provides insights into flower coloration mechanisms of Canna indica.</title>
        <authorList>
            <person name="Li C."/>
        </authorList>
    </citation>
    <scope>NUCLEOTIDE SEQUENCE [LARGE SCALE GENOMIC DNA]</scope>
    <source>
        <tissue evidence="2">Flower</tissue>
    </source>
</reference>
<name>A0AAQ3QI18_9LILI</name>
<dbReference type="AlphaFoldDB" id="A0AAQ3QI18"/>
<organism evidence="2 3">
    <name type="scientific">Canna indica</name>
    <name type="common">Indian-shot</name>
    <dbReference type="NCBI Taxonomy" id="4628"/>
    <lineage>
        <taxon>Eukaryota</taxon>
        <taxon>Viridiplantae</taxon>
        <taxon>Streptophyta</taxon>
        <taxon>Embryophyta</taxon>
        <taxon>Tracheophyta</taxon>
        <taxon>Spermatophyta</taxon>
        <taxon>Magnoliopsida</taxon>
        <taxon>Liliopsida</taxon>
        <taxon>Zingiberales</taxon>
        <taxon>Cannaceae</taxon>
        <taxon>Canna</taxon>
    </lineage>
</organism>
<dbReference type="Proteomes" id="UP001327560">
    <property type="component" value="Chromosome 7"/>
</dbReference>
<keyword evidence="3" id="KW-1185">Reference proteome</keyword>
<feature type="compositionally biased region" description="Basic and acidic residues" evidence="1">
    <location>
        <begin position="1"/>
        <end position="13"/>
    </location>
</feature>
<feature type="region of interest" description="Disordered" evidence="1">
    <location>
        <begin position="1"/>
        <end position="48"/>
    </location>
</feature>
<protein>
    <submittedName>
        <fullName evidence="2">Uncharacterized protein</fullName>
    </submittedName>
</protein>
<gene>
    <name evidence="2" type="ORF">Cni_G22216</name>
</gene>